<organism evidence="9 10">
    <name type="scientific">Microbacterium saperdae</name>
    <dbReference type="NCBI Taxonomy" id="69368"/>
    <lineage>
        <taxon>Bacteria</taxon>
        <taxon>Bacillati</taxon>
        <taxon>Actinomycetota</taxon>
        <taxon>Actinomycetes</taxon>
        <taxon>Micrococcales</taxon>
        <taxon>Microbacteriaceae</taxon>
        <taxon>Microbacterium</taxon>
    </lineage>
</organism>
<evidence type="ECO:0000256" key="4">
    <source>
        <dbReference type="ARBA" id="ARBA00022475"/>
    </source>
</evidence>
<keyword evidence="7 8" id="KW-0472">Membrane</keyword>
<dbReference type="FunFam" id="1.10.3470.10:FF:000001">
    <property type="entry name" value="Vitamin B12 ABC transporter permease BtuC"/>
    <property type="match status" value="1"/>
</dbReference>
<keyword evidence="4" id="KW-1003">Cell membrane</keyword>
<name>A0A543BJ37_9MICO</name>
<feature type="transmembrane region" description="Helical" evidence="8">
    <location>
        <begin position="124"/>
        <end position="145"/>
    </location>
</feature>
<feature type="transmembrane region" description="Helical" evidence="8">
    <location>
        <begin position="151"/>
        <end position="170"/>
    </location>
</feature>
<evidence type="ECO:0000256" key="7">
    <source>
        <dbReference type="ARBA" id="ARBA00023136"/>
    </source>
</evidence>
<evidence type="ECO:0000256" key="3">
    <source>
        <dbReference type="ARBA" id="ARBA00022448"/>
    </source>
</evidence>
<gene>
    <name evidence="9" type="ORF">FB560_0411</name>
</gene>
<dbReference type="PANTHER" id="PTHR30472">
    <property type="entry name" value="FERRIC ENTEROBACTIN TRANSPORT SYSTEM PERMEASE PROTEIN"/>
    <property type="match status" value="1"/>
</dbReference>
<accession>A0A543BJ37</accession>
<dbReference type="SUPFAM" id="SSF81345">
    <property type="entry name" value="ABC transporter involved in vitamin B12 uptake, BtuC"/>
    <property type="match status" value="1"/>
</dbReference>
<reference evidence="9 10" key="1">
    <citation type="submission" date="2019-06" db="EMBL/GenBank/DDBJ databases">
        <title>Sequencing the genomes of 1000 actinobacteria strains.</title>
        <authorList>
            <person name="Klenk H.-P."/>
        </authorList>
    </citation>
    <scope>NUCLEOTIDE SEQUENCE [LARGE SCALE GENOMIC DNA]</scope>
    <source>
        <strain evidence="9 10">DSM 20169</strain>
    </source>
</reference>
<dbReference type="AlphaFoldDB" id="A0A543BJ37"/>
<feature type="transmembrane region" description="Helical" evidence="8">
    <location>
        <begin position="42"/>
        <end position="63"/>
    </location>
</feature>
<feature type="transmembrane region" description="Helical" evidence="8">
    <location>
        <begin position="270"/>
        <end position="292"/>
    </location>
</feature>
<evidence type="ECO:0000256" key="2">
    <source>
        <dbReference type="ARBA" id="ARBA00007935"/>
    </source>
</evidence>
<keyword evidence="3" id="KW-0813">Transport</keyword>
<keyword evidence="5 8" id="KW-0812">Transmembrane</keyword>
<sequence length="366" mass="37021">MTVTDTAASAATSASAADAISADTGADDASARPPRVALTRTLFLGGAAVLLAGVFLLSLWVGARGIAFAEIWEALWHADGGETSYIVHEMRLPRAGLALLVGAALGVAGALIQALTRNPLADTGILGVGAGANVAVVVAIGLFGITAISQYMWFAFFGAVVVTVIVYALGSIGAAGATPVRLTLVGIAVGAVLGGFASAITMLHPTSFDDMLRWSAGSLAGRGWSTLATVAIPIVIGLLIGAIAGRPLNAISLGDDVARSLGANVMRTRVLVIIAVTLLAGAATAAAGPIGFVGLMVPHVVRWFTGPDQRWIIPFSAVGAALLLLASDVVGRVILAPQELEVGIVTAFVGAPVLIILARRRKVSTL</sequence>
<dbReference type="GO" id="GO:0033214">
    <property type="term" value="P:siderophore-iron import into cell"/>
    <property type="evidence" value="ECO:0007669"/>
    <property type="project" value="TreeGrafter"/>
</dbReference>
<comment type="similarity">
    <text evidence="2">Belongs to the binding-protein-dependent transport system permease family. FecCD subfamily.</text>
</comment>
<dbReference type="InterPro" id="IPR037294">
    <property type="entry name" value="ABC_BtuC-like"/>
</dbReference>
<feature type="transmembrane region" description="Helical" evidence="8">
    <location>
        <begin position="342"/>
        <end position="359"/>
    </location>
</feature>
<dbReference type="CDD" id="cd06550">
    <property type="entry name" value="TM_ABC_iron-siderophores_like"/>
    <property type="match status" value="1"/>
</dbReference>
<evidence type="ECO:0000256" key="6">
    <source>
        <dbReference type="ARBA" id="ARBA00022989"/>
    </source>
</evidence>
<dbReference type="GO" id="GO:0022857">
    <property type="term" value="F:transmembrane transporter activity"/>
    <property type="evidence" value="ECO:0007669"/>
    <property type="project" value="InterPro"/>
</dbReference>
<evidence type="ECO:0000256" key="1">
    <source>
        <dbReference type="ARBA" id="ARBA00004651"/>
    </source>
</evidence>
<dbReference type="Gene3D" id="1.10.3470.10">
    <property type="entry name" value="ABC transporter involved in vitamin B12 uptake, BtuC"/>
    <property type="match status" value="1"/>
</dbReference>
<dbReference type="GO" id="GO:0005886">
    <property type="term" value="C:plasma membrane"/>
    <property type="evidence" value="ECO:0007669"/>
    <property type="project" value="UniProtKB-SubCell"/>
</dbReference>
<evidence type="ECO:0000256" key="5">
    <source>
        <dbReference type="ARBA" id="ARBA00022692"/>
    </source>
</evidence>
<dbReference type="RefSeq" id="WP_141870838.1">
    <property type="nucleotide sequence ID" value="NZ_VFOX01000001.1"/>
</dbReference>
<proteinExistence type="inferred from homology"/>
<evidence type="ECO:0000313" key="9">
    <source>
        <dbReference type="EMBL" id="TQL84818.1"/>
    </source>
</evidence>
<keyword evidence="10" id="KW-1185">Reference proteome</keyword>
<dbReference type="Pfam" id="PF01032">
    <property type="entry name" value="FecCD"/>
    <property type="match status" value="1"/>
</dbReference>
<protein>
    <submittedName>
        <fullName evidence="9">Iron complex transport system permease protein</fullName>
    </submittedName>
</protein>
<comment type="caution">
    <text evidence="9">The sequence shown here is derived from an EMBL/GenBank/DDBJ whole genome shotgun (WGS) entry which is preliminary data.</text>
</comment>
<feature type="transmembrane region" description="Helical" evidence="8">
    <location>
        <begin position="224"/>
        <end position="249"/>
    </location>
</feature>
<dbReference type="OrthoDB" id="9782305at2"/>
<dbReference type="EMBL" id="VFOX01000001">
    <property type="protein sequence ID" value="TQL84818.1"/>
    <property type="molecule type" value="Genomic_DNA"/>
</dbReference>
<comment type="subcellular location">
    <subcellularLocation>
        <location evidence="1">Cell membrane</location>
        <topology evidence="1">Multi-pass membrane protein</topology>
    </subcellularLocation>
</comment>
<feature type="transmembrane region" description="Helical" evidence="8">
    <location>
        <begin position="312"/>
        <end position="335"/>
    </location>
</feature>
<feature type="transmembrane region" description="Helical" evidence="8">
    <location>
        <begin position="182"/>
        <end position="204"/>
    </location>
</feature>
<dbReference type="InterPro" id="IPR000522">
    <property type="entry name" value="ABC_transptr_permease_BtuC"/>
</dbReference>
<evidence type="ECO:0000313" key="10">
    <source>
        <dbReference type="Proteomes" id="UP000317209"/>
    </source>
</evidence>
<dbReference type="Proteomes" id="UP000317209">
    <property type="component" value="Unassembled WGS sequence"/>
</dbReference>
<feature type="transmembrane region" description="Helical" evidence="8">
    <location>
        <begin position="95"/>
        <end position="112"/>
    </location>
</feature>
<keyword evidence="6 8" id="KW-1133">Transmembrane helix</keyword>
<dbReference type="PANTHER" id="PTHR30472:SF1">
    <property type="entry name" value="FE(3+) DICITRATE TRANSPORT SYSTEM PERMEASE PROTEIN FECC-RELATED"/>
    <property type="match status" value="1"/>
</dbReference>
<evidence type="ECO:0000256" key="8">
    <source>
        <dbReference type="SAM" id="Phobius"/>
    </source>
</evidence>